<sequence length="379" mass="41745">MIHRAILALAAASLISCLQTGDKCTESQCSGDGNKLLALCDRGVVSLLDCGEELDEYYGFPPGKLTDAKCDIRNGNADCYSSQGDGFEQYMATASEELSIASATPVSPSDPDETDSQEHRGEEQIPAPTPHSEPLSKREGLAPGNDDQDTTLTRRNYPKFRELSSKITADNDNDEGITDDTPDQDATLSESNPTSTTDSHIHPRRSQDSHNVLDKREPEHIAEDYMNVVFTQWSAPEFIKLWSLDVSSPEILEADDAIFNETPYDDDAIQNLAVTGLTVDSELYQDRTQDLFRRYAVDAENIPSENAISSKQVSTRLYSRSSTSTDLANDDDDSIFDDSPDEQDIPVPTSSATDVPLKFRLIQKLQKKDGVSVGDRPHK</sequence>
<keyword evidence="4" id="KW-1185">Reference proteome</keyword>
<feature type="compositionally biased region" description="Acidic residues" evidence="1">
    <location>
        <begin position="328"/>
        <end position="344"/>
    </location>
</feature>
<feature type="chain" id="PRO_5012979255" evidence="2">
    <location>
        <begin position="18"/>
        <end position="379"/>
    </location>
</feature>
<feature type="region of interest" description="Disordered" evidence="1">
    <location>
        <begin position="101"/>
        <end position="213"/>
    </location>
</feature>
<accession>A0A1U7LWV1</accession>
<gene>
    <name evidence="3" type="ORF">NEOLI_000410</name>
</gene>
<reference evidence="3 4" key="1">
    <citation type="submission" date="2016-04" db="EMBL/GenBank/DDBJ databases">
        <title>Evolutionary innovation and constraint leading to complex multicellularity in the Ascomycota.</title>
        <authorList>
            <person name="Cisse O."/>
            <person name="Nguyen A."/>
            <person name="Hewitt D.A."/>
            <person name="Jedd G."/>
            <person name="Stajich J.E."/>
        </authorList>
    </citation>
    <scope>NUCLEOTIDE SEQUENCE [LARGE SCALE GENOMIC DNA]</scope>
    <source>
        <strain evidence="3 4">DAH-3</strain>
    </source>
</reference>
<feature type="compositionally biased region" description="Acidic residues" evidence="1">
    <location>
        <begin position="171"/>
        <end position="183"/>
    </location>
</feature>
<name>A0A1U7LWV1_NEOID</name>
<dbReference type="PROSITE" id="PS51257">
    <property type="entry name" value="PROKAR_LIPOPROTEIN"/>
    <property type="match status" value="1"/>
</dbReference>
<organism evidence="3 4">
    <name type="scientific">Neolecta irregularis (strain DAH-3)</name>
    <dbReference type="NCBI Taxonomy" id="1198029"/>
    <lineage>
        <taxon>Eukaryota</taxon>
        <taxon>Fungi</taxon>
        <taxon>Dikarya</taxon>
        <taxon>Ascomycota</taxon>
        <taxon>Taphrinomycotina</taxon>
        <taxon>Neolectales</taxon>
        <taxon>Neolectaceae</taxon>
        <taxon>Neolecta</taxon>
    </lineage>
</organism>
<feature type="compositionally biased region" description="Polar residues" evidence="1">
    <location>
        <begin position="184"/>
        <end position="198"/>
    </location>
</feature>
<protein>
    <submittedName>
        <fullName evidence="3">Uncharacterized protein</fullName>
    </submittedName>
</protein>
<keyword evidence="2" id="KW-0732">Signal</keyword>
<proteinExistence type="predicted"/>
<evidence type="ECO:0000313" key="3">
    <source>
        <dbReference type="EMBL" id="OLL27114.1"/>
    </source>
</evidence>
<feature type="region of interest" description="Disordered" evidence="1">
    <location>
        <begin position="313"/>
        <end position="352"/>
    </location>
</feature>
<evidence type="ECO:0000256" key="2">
    <source>
        <dbReference type="SAM" id="SignalP"/>
    </source>
</evidence>
<feature type="compositionally biased region" description="Low complexity" evidence="1">
    <location>
        <begin position="314"/>
        <end position="327"/>
    </location>
</feature>
<evidence type="ECO:0000256" key="1">
    <source>
        <dbReference type="SAM" id="MobiDB-lite"/>
    </source>
</evidence>
<dbReference type="AlphaFoldDB" id="A0A1U7LWV1"/>
<comment type="caution">
    <text evidence="3">The sequence shown here is derived from an EMBL/GenBank/DDBJ whole genome shotgun (WGS) entry which is preliminary data.</text>
</comment>
<evidence type="ECO:0000313" key="4">
    <source>
        <dbReference type="Proteomes" id="UP000186594"/>
    </source>
</evidence>
<feature type="compositionally biased region" description="Basic and acidic residues" evidence="1">
    <location>
        <begin position="199"/>
        <end position="213"/>
    </location>
</feature>
<feature type="signal peptide" evidence="2">
    <location>
        <begin position="1"/>
        <end position="17"/>
    </location>
</feature>
<dbReference type="Proteomes" id="UP000186594">
    <property type="component" value="Unassembled WGS sequence"/>
</dbReference>
<dbReference type="EMBL" id="LXFE01000119">
    <property type="protein sequence ID" value="OLL27114.1"/>
    <property type="molecule type" value="Genomic_DNA"/>
</dbReference>